<dbReference type="GO" id="GO:0051603">
    <property type="term" value="P:proteolysis involved in protein catabolic process"/>
    <property type="evidence" value="ECO:0007669"/>
    <property type="project" value="TreeGrafter"/>
</dbReference>
<dbReference type="CDD" id="cd07332">
    <property type="entry name" value="M48C_Oma1_like"/>
    <property type="match status" value="1"/>
</dbReference>
<dbReference type="GO" id="GO:0004222">
    <property type="term" value="F:metalloendopeptidase activity"/>
    <property type="evidence" value="ECO:0007669"/>
    <property type="project" value="InterPro"/>
</dbReference>
<accession>A0AAF0ZAR4</accession>
<dbReference type="EMBL" id="CP138348">
    <property type="protein sequence ID" value="WPF88065.1"/>
    <property type="molecule type" value="Genomic_DNA"/>
</dbReference>
<feature type="domain" description="Peptidase M48" evidence="8">
    <location>
        <begin position="83"/>
        <end position="252"/>
    </location>
</feature>
<organism evidence="9">
    <name type="scientific">Cyanobacterium aponinum AL20115</name>
    <dbReference type="NCBI Taxonomy" id="3090662"/>
    <lineage>
        <taxon>Bacteria</taxon>
        <taxon>Bacillati</taxon>
        <taxon>Cyanobacteriota</taxon>
        <taxon>Cyanophyceae</taxon>
        <taxon>Oscillatoriophycideae</taxon>
        <taxon>Chroococcales</taxon>
        <taxon>Geminocystaceae</taxon>
        <taxon>Cyanobacterium</taxon>
    </lineage>
</organism>
<evidence type="ECO:0000256" key="6">
    <source>
        <dbReference type="RuleBase" id="RU003983"/>
    </source>
</evidence>
<evidence type="ECO:0000313" key="9">
    <source>
        <dbReference type="EMBL" id="WPF88065.1"/>
    </source>
</evidence>
<name>A0AAF0ZAR4_9CHRO</name>
<keyword evidence="4 6" id="KW-0862">Zinc</keyword>
<dbReference type="PANTHER" id="PTHR22726">
    <property type="entry name" value="METALLOENDOPEPTIDASE OMA1"/>
    <property type="match status" value="1"/>
</dbReference>
<evidence type="ECO:0000259" key="8">
    <source>
        <dbReference type="Pfam" id="PF01435"/>
    </source>
</evidence>
<keyword evidence="7" id="KW-0812">Transmembrane</keyword>
<comment type="similarity">
    <text evidence="6">Belongs to the peptidase M48 family.</text>
</comment>
<keyword evidence="1 6" id="KW-0645">Protease</keyword>
<dbReference type="GO" id="GO:0016020">
    <property type="term" value="C:membrane"/>
    <property type="evidence" value="ECO:0007669"/>
    <property type="project" value="TreeGrafter"/>
</dbReference>
<evidence type="ECO:0000256" key="4">
    <source>
        <dbReference type="ARBA" id="ARBA00022833"/>
    </source>
</evidence>
<feature type="transmembrane region" description="Helical" evidence="7">
    <location>
        <begin position="20"/>
        <end position="42"/>
    </location>
</feature>
<dbReference type="RefSeq" id="WP_320001316.1">
    <property type="nucleotide sequence ID" value="NZ_CP138348.1"/>
</dbReference>
<evidence type="ECO:0000256" key="7">
    <source>
        <dbReference type="SAM" id="Phobius"/>
    </source>
</evidence>
<dbReference type="PANTHER" id="PTHR22726:SF1">
    <property type="entry name" value="METALLOENDOPEPTIDASE OMA1, MITOCHONDRIAL"/>
    <property type="match status" value="1"/>
</dbReference>
<dbReference type="InterPro" id="IPR051156">
    <property type="entry name" value="Mito/Outer_Membr_Metalloprot"/>
</dbReference>
<keyword evidence="3 6" id="KW-0378">Hydrolase</keyword>
<dbReference type="Pfam" id="PF01435">
    <property type="entry name" value="Peptidase_M48"/>
    <property type="match status" value="1"/>
</dbReference>
<sequence>MSFKSPIIENKNPEPNKRQLLTIFFLFGGTLTFLIFLIFYLFNQLIYLVPLEVEEKIGNLIIEQIAPEKENSNISQQLNVLVDEIETLLPNKNNVKRNYEVIYVPENTVNALAIPGNKIVVYEGLLKELKSENELVMILGHEIGHFAHRDHLRSLGNMLLFKLIISSIIGDLDIFSSGVDLANVIVNTQYSQRQEMKADEFGLDILNKYYGHVGGAIAFFETLEKKENNSNKLSFFSSHPSPQNRIKNLQKIIEKKDYIESQPQELNILQD</sequence>
<keyword evidence="7" id="KW-1133">Transmembrane helix</keyword>
<evidence type="ECO:0000256" key="3">
    <source>
        <dbReference type="ARBA" id="ARBA00022801"/>
    </source>
</evidence>
<evidence type="ECO:0000256" key="2">
    <source>
        <dbReference type="ARBA" id="ARBA00022723"/>
    </source>
</evidence>
<dbReference type="AlphaFoldDB" id="A0AAF0ZAR4"/>
<proteinExistence type="inferred from homology"/>
<keyword evidence="5 6" id="KW-0482">Metalloprotease</keyword>
<keyword evidence="2" id="KW-0479">Metal-binding</keyword>
<keyword evidence="7" id="KW-0472">Membrane</keyword>
<reference evidence="9" key="1">
    <citation type="submission" date="2023-11" db="EMBL/GenBank/DDBJ databases">
        <title>Genome sequence of Cyanobacterium aponinum BCRC AL20115.</title>
        <authorList>
            <person name="Chang H.-Y."/>
            <person name="Lin K.-M."/>
            <person name="Hsueh H.-T."/>
            <person name="Chu H.-A."/>
            <person name="Kuo C.-H."/>
        </authorList>
    </citation>
    <scope>NUCLEOTIDE SEQUENCE</scope>
    <source>
        <strain evidence="9">AL20115</strain>
    </source>
</reference>
<protein>
    <submittedName>
        <fullName evidence="9">M48 family metallopeptidase</fullName>
    </submittedName>
</protein>
<dbReference type="Gene3D" id="3.30.2010.10">
    <property type="entry name" value="Metalloproteases ('zincins'), catalytic domain"/>
    <property type="match status" value="1"/>
</dbReference>
<evidence type="ECO:0000256" key="5">
    <source>
        <dbReference type="ARBA" id="ARBA00023049"/>
    </source>
</evidence>
<comment type="cofactor">
    <cofactor evidence="6">
        <name>Zn(2+)</name>
        <dbReference type="ChEBI" id="CHEBI:29105"/>
    </cofactor>
    <text evidence="6">Binds 1 zinc ion per subunit.</text>
</comment>
<dbReference type="InterPro" id="IPR001915">
    <property type="entry name" value="Peptidase_M48"/>
</dbReference>
<dbReference type="GO" id="GO:0046872">
    <property type="term" value="F:metal ion binding"/>
    <property type="evidence" value="ECO:0007669"/>
    <property type="project" value="UniProtKB-KW"/>
</dbReference>
<evidence type="ECO:0000256" key="1">
    <source>
        <dbReference type="ARBA" id="ARBA00022670"/>
    </source>
</evidence>
<gene>
    <name evidence="9" type="ORF">SAY89_14870</name>
</gene>